<protein>
    <submittedName>
        <fullName evidence="2">Uncharacterized protein</fullName>
    </submittedName>
</protein>
<sequence length="47" mass="4791">MTAAERAAQRASDRLVAVALLAVICGFAVVGVVGVLLGWTLALLPAR</sequence>
<dbReference type="Proteomes" id="UP000604475">
    <property type="component" value="Unassembled WGS sequence"/>
</dbReference>
<comment type="caution">
    <text evidence="2">The sequence shown here is derived from an EMBL/GenBank/DDBJ whole genome shotgun (WGS) entry which is preliminary data.</text>
</comment>
<dbReference type="EMBL" id="JAEACQ010000312">
    <property type="protein sequence ID" value="MBL7632346.1"/>
    <property type="molecule type" value="Genomic_DNA"/>
</dbReference>
<evidence type="ECO:0000256" key="1">
    <source>
        <dbReference type="SAM" id="Phobius"/>
    </source>
</evidence>
<dbReference type="RefSeq" id="WP_203007007.1">
    <property type="nucleotide sequence ID" value="NZ_JADWYU010000046.1"/>
</dbReference>
<gene>
    <name evidence="2" type="ORF">I7412_35375</name>
</gene>
<accession>A0A937RHI8</accession>
<feature type="transmembrane region" description="Helical" evidence="1">
    <location>
        <begin position="15"/>
        <end position="42"/>
    </location>
</feature>
<keyword evidence="1" id="KW-0472">Membrane</keyword>
<keyword evidence="1" id="KW-1133">Transmembrane helix</keyword>
<reference evidence="2" key="1">
    <citation type="submission" date="2020-12" db="EMBL/GenBank/DDBJ databases">
        <title>Genomic characterization of non-nitrogen-fixing Frankia strains.</title>
        <authorList>
            <person name="Carlos-Shanley C."/>
            <person name="Guerra T."/>
            <person name="Hahn D."/>
        </authorList>
    </citation>
    <scope>NUCLEOTIDE SEQUENCE</scope>
    <source>
        <strain evidence="2">CN6</strain>
    </source>
</reference>
<name>A0A937RHI8_9ACTN</name>
<evidence type="ECO:0000313" key="3">
    <source>
        <dbReference type="Proteomes" id="UP000604475"/>
    </source>
</evidence>
<keyword evidence="3" id="KW-1185">Reference proteome</keyword>
<dbReference type="AlphaFoldDB" id="A0A937RHI8"/>
<evidence type="ECO:0000313" key="2">
    <source>
        <dbReference type="EMBL" id="MBL7632346.1"/>
    </source>
</evidence>
<keyword evidence="1" id="KW-0812">Transmembrane</keyword>
<proteinExistence type="predicted"/>
<organism evidence="2 3">
    <name type="scientific">Frankia nepalensis</name>
    <dbReference type="NCBI Taxonomy" id="1836974"/>
    <lineage>
        <taxon>Bacteria</taxon>
        <taxon>Bacillati</taxon>
        <taxon>Actinomycetota</taxon>
        <taxon>Actinomycetes</taxon>
        <taxon>Frankiales</taxon>
        <taxon>Frankiaceae</taxon>
        <taxon>Frankia</taxon>
    </lineage>
</organism>